<proteinExistence type="predicted"/>
<gene>
    <name evidence="3" type="ORF">QM481_12710</name>
</gene>
<organism evidence="3 4">
    <name type="scientific">Flectobacillus rivi</name>
    <dbReference type="NCBI Taxonomy" id="2984209"/>
    <lineage>
        <taxon>Bacteria</taxon>
        <taxon>Pseudomonadati</taxon>
        <taxon>Bacteroidota</taxon>
        <taxon>Cytophagia</taxon>
        <taxon>Cytophagales</taxon>
        <taxon>Flectobacillaceae</taxon>
        <taxon>Flectobacillus</taxon>
    </lineage>
</organism>
<feature type="domain" description="Abortive infection phage resistance protein N-terminal" evidence="2">
    <location>
        <begin position="34"/>
        <end position="186"/>
    </location>
</feature>
<reference evidence="3 4" key="1">
    <citation type="submission" date="2023-05" db="EMBL/GenBank/DDBJ databases">
        <title>Novel species of genus Flectobacillus isolated from stream in China.</title>
        <authorList>
            <person name="Lu H."/>
        </authorList>
    </citation>
    <scope>NUCLEOTIDE SEQUENCE [LARGE SCALE GENOMIC DNA]</scope>
    <source>
        <strain evidence="3 4">LFS242W</strain>
    </source>
</reference>
<name>A0ABT6Z2Z9_9BACT</name>
<protein>
    <submittedName>
        <fullName evidence="3">AIPR family protein</fullName>
    </submittedName>
</protein>
<evidence type="ECO:0000313" key="3">
    <source>
        <dbReference type="EMBL" id="MDI9875395.1"/>
    </source>
</evidence>
<keyword evidence="4" id="KW-1185">Reference proteome</keyword>
<feature type="domain" description="Abortive phage infection protein C-terminal" evidence="1">
    <location>
        <begin position="242"/>
        <end position="565"/>
    </location>
</feature>
<evidence type="ECO:0000259" key="2">
    <source>
        <dbReference type="Pfam" id="PF22879"/>
    </source>
</evidence>
<dbReference type="Pfam" id="PF10592">
    <property type="entry name" value="AIPR"/>
    <property type="match status" value="1"/>
</dbReference>
<dbReference type="RefSeq" id="WP_283382028.1">
    <property type="nucleotide sequence ID" value="NZ_JASHIE010000008.1"/>
</dbReference>
<dbReference type="InterPro" id="IPR055101">
    <property type="entry name" value="AIPR_N"/>
</dbReference>
<dbReference type="InterPro" id="IPR018891">
    <property type="entry name" value="AIPR_C"/>
</dbReference>
<comment type="caution">
    <text evidence="3">The sequence shown here is derived from an EMBL/GenBank/DDBJ whole genome shotgun (WGS) entry which is preliminary data.</text>
</comment>
<evidence type="ECO:0000259" key="1">
    <source>
        <dbReference type="Pfam" id="PF10592"/>
    </source>
</evidence>
<accession>A0ABT6Z2Z9</accession>
<dbReference type="Pfam" id="PF22879">
    <property type="entry name" value="AIPR_N"/>
    <property type="match status" value="1"/>
</dbReference>
<evidence type="ECO:0000313" key="4">
    <source>
        <dbReference type="Proteomes" id="UP001225761"/>
    </source>
</evidence>
<sequence>MAQQELNRFYTDLLQDIRSEQLSKEEGGSLEQLFTKQAIDLLSEGGETADVRISFHESVLPRNRHKINAYSIADNYETLDLFVTILKCTEIPVRIQKSDIDNAAKLLLSFLKKADNREYADSLEESSEIFDFAHTLNASVELRENLVRINIFILTDGIYSGDIPSQKELNTIPIFFRVIDLNYLFNISEKEYVPIEIDFEKNGFEVPCIKADIDNPEYQSYLALIPGQALVSVYEQYGARLLEQNVRSFLQFTGKINKGIRNTILKEPHMFLAFNNGIAATADDLKFRQTEKGYLIESVKDLQIVNGGQTTASIYHTWKKDKADIKEIVVQVKLSIIKDKNNFAEIVSRIAEYANTQNKVSISDLSSNTPFHIELEKLSRNIWAPPVSGQSHQTRWFYERARGQYRNARSREGTTKTKLRVFDLKNPKKQFFTKEELAKFINTWDEVYVEDKLVIGPHIVVRGSQKNYAQFIAHNIPGNPDNKYFENAITKAILFRTAEKLYGIKPNSIGDMRYITVPYTLALLSFRRDVEINLSDIWKKQIISEGLQEIIYNLMIQVEQFIKENAPGALYGEWAKKEDCWMKLKNELFNIE</sequence>
<dbReference type="Proteomes" id="UP001225761">
    <property type="component" value="Unassembled WGS sequence"/>
</dbReference>
<dbReference type="EMBL" id="JASHIE010000008">
    <property type="protein sequence ID" value="MDI9875395.1"/>
    <property type="molecule type" value="Genomic_DNA"/>
</dbReference>